<evidence type="ECO:0008006" key="3">
    <source>
        <dbReference type="Google" id="ProtNLM"/>
    </source>
</evidence>
<accession>A0A6D2JVZ1</accession>
<proteinExistence type="predicted"/>
<name>A0A6D2JVZ1_9BRAS</name>
<sequence>MEQLVAEEGLEAEQLVPEESLAIPTGPITRSRTKALNQAIGKVLSALNQQEPSQLLCTSSIPSEIHFPGVRRRLLPEQEGLNHLMLLDELDLVNERHDGALIRIQNYQQATARYYNTNVRSRRFRVGDLVLRKVLQNTAELNAGKLGANWEGPYRITDIV</sequence>
<protein>
    <recommendedName>
        <fullName evidence="3">Reverse transcriptase domain-containing protein</fullName>
    </recommendedName>
</protein>
<reference evidence="1" key="1">
    <citation type="submission" date="2020-01" db="EMBL/GenBank/DDBJ databases">
        <authorList>
            <person name="Mishra B."/>
        </authorList>
    </citation>
    <scope>NUCLEOTIDE SEQUENCE [LARGE SCALE GENOMIC DNA]</scope>
</reference>
<dbReference type="EMBL" id="CACVBM020001289">
    <property type="protein sequence ID" value="CAA7043966.1"/>
    <property type="molecule type" value="Genomic_DNA"/>
</dbReference>
<keyword evidence="2" id="KW-1185">Reference proteome</keyword>
<evidence type="ECO:0000313" key="1">
    <source>
        <dbReference type="EMBL" id="CAA7043966.1"/>
    </source>
</evidence>
<comment type="caution">
    <text evidence="1">The sequence shown here is derived from an EMBL/GenBank/DDBJ whole genome shotgun (WGS) entry which is preliminary data.</text>
</comment>
<gene>
    <name evidence="1" type="ORF">MERR_LOCUS31201</name>
</gene>
<organism evidence="1 2">
    <name type="scientific">Microthlaspi erraticum</name>
    <dbReference type="NCBI Taxonomy" id="1685480"/>
    <lineage>
        <taxon>Eukaryota</taxon>
        <taxon>Viridiplantae</taxon>
        <taxon>Streptophyta</taxon>
        <taxon>Embryophyta</taxon>
        <taxon>Tracheophyta</taxon>
        <taxon>Spermatophyta</taxon>
        <taxon>Magnoliopsida</taxon>
        <taxon>eudicotyledons</taxon>
        <taxon>Gunneridae</taxon>
        <taxon>Pentapetalae</taxon>
        <taxon>rosids</taxon>
        <taxon>malvids</taxon>
        <taxon>Brassicales</taxon>
        <taxon>Brassicaceae</taxon>
        <taxon>Coluteocarpeae</taxon>
        <taxon>Microthlaspi</taxon>
    </lineage>
</organism>
<dbReference type="OrthoDB" id="1744372at2759"/>
<dbReference type="Proteomes" id="UP000467841">
    <property type="component" value="Unassembled WGS sequence"/>
</dbReference>
<evidence type="ECO:0000313" key="2">
    <source>
        <dbReference type="Proteomes" id="UP000467841"/>
    </source>
</evidence>
<dbReference type="AlphaFoldDB" id="A0A6D2JVZ1"/>